<feature type="region of interest" description="Disordered" evidence="1">
    <location>
        <begin position="244"/>
        <end position="266"/>
    </location>
</feature>
<feature type="region of interest" description="Disordered" evidence="1">
    <location>
        <begin position="98"/>
        <end position="150"/>
    </location>
</feature>
<feature type="compositionally biased region" description="Basic and acidic residues" evidence="1">
    <location>
        <begin position="105"/>
        <end position="126"/>
    </location>
</feature>
<organism evidence="2 3">
    <name type="scientific">Macrostomum lignano</name>
    <dbReference type="NCBI Taxonomy" id="282301"/>
    <lineage>
        <taxon>Eukaryota</taxon>
        <taxon>Metazoa</taxon>
        <taxon>Spiralia</taxon>
        <taxon>Lophotrochozoa</taxon>
        <taxon>Platyhelminthes</taxon>
        <taxon>Rhabditophora</taxon>
        <taxon>Macrostomorpha</taxon>
        <taxon>Macrostomida</taxon>
        <taxon>Macrostomidae</taxon>
        <taxon>Macrostomum</taxon>
    </lineage>
</organism>
<proteinExistence type="predicted"/>
<protein>
    <submittedName>
        <fullName evidence="3">Uncharacterized protein</fullName>
    </submittedName>
</protein>
<feature type="compositionally biased region" description="Basic and acidic residues" evidence="1">
    <location>
        <begin position="134"/>
        <end position="146"/>
    </location>
</feature>
<name>A0A1I8GXF1_9PLAT</name>
<dbReference type="AlphaFoldDB" id="A0A1I8GXF1"/>
<sequence length="309" mass="33812">MKEAESSFLANRSCVDKLCRELHARLHKNPYQICFEQPFVSSSASNLVWGEAECCEIFLPVKQPIGPRGAVPADLQFSIEDPGFVIIRVLESQAAAVPKLRSRRTGKEAPKPKKSVGRKENKAKQSKEKKHKRGASDKNPLDHLKPPDSQFLTPGCALKATLRLVRQALQQVASEHADSLVLHNVRLDREYSTVRAAIEAWPGFSQAEDELKLRSINEAGGSAEPQTDACERLLLFSFPLQAAEDEDSVNDEQPQSPTVDEADSPCKINLRFTPALRLPFDSCSGMSSEGSSGDNVDDSAYAAPPGTSS</sequence>
<accession>A0A1I8GXF1</accession>
<feature type="region of interest" description="Disordered" evidence="1">
    <location>
        <begin position="283"/>
        <end position="309"/>
    </location>
</feature>
<dbReference type="WBParaSite" id="maker-uti_cns_0003554-snap-gene-0.22-mRNA-1">
    <property type="protein sequence ID" value="maker-uti_cns_0003554-snap-gene-0.22-mRNA-1"/>
    <property type="gene ID" value="maker-uti_cns_0003554-snap-gene-0.22"/>
</dbReference>
<evidence type="ECO:0000313" key="2">
    <source>
        <dbReference type="Proteomes" id="UP000095280"/>
    </source>
</evidence>
<evidence type="ECO:0000256" key="1">
    <source>
        <dbReference type="SAM" id="MobiDB-lite"/>
    </source>
</evidence>
<reference evidence="3" key="1">
    <citation type="submission" date="2016-11" db="UniProtKB">
        <authorList>
            <consortium name="WormBaseParasite"/>
        </authorList>
    </citation>
    <scope>IDENTIFICATION</scope>
</reference>
<keyword evidence="2" id="KW-1185">Reference proteome</keyword>
<feature type="compositionally biased region" description="Low complexity" evidence="1">
    <location>
        <begin position="283"/>
        <end position="293"/>
    </location>
</feature>
<dbReference type="Proteomes" id="UP000095280">
    <property type="component" value="Unplaced"/>
</dbReference>
<evidence type="ECO:0000313" key="3">
    <source>
        <dbReference type="WBParaSite" id="maker-uti_cns_0003554-snap-gene-0.22-mRNA-1"/>
    </source>
</evidence>